<comment type="caution">
    <text evidence="2">The sequence shown here is derived from an EMBL/GenBank/DDBJ whole genome shotgun (WGS) entry which is preliminary data.</text>
</comment>
<keyword evidence="3" id="KW-1185">Reference proteome</keyword>
<keyword evidence="1" id="KW-0732">Signal</keyword>
<feature type="chain" id="PRO_5041956342" evidence="1">
    <location>
        <begin position="26"/>
        <end position="150"/>
    </location>
</feature>
<gene>
    <name evidence="2" type="ORF">LY79DRAFT_570044</name>
</gene>
<evidence type="ECO:0000313" key="2">
    <source>
        <dbReference type="EMBL" id="KAK1570278.1"/>
    </source>
</evidence>
<feature type="signal peptide" evidence="1">
    <location>
        <begin position="1"/>
        <end position="25"/>
    </location>
</feature>
<sequence>MLRLLAWVSAVLFFDFLLLLSWSLGAVCHGPCRSGMCTVSRGSFWSGRRGYWTLTDIQLGDIQSVGRFMRRAGRDPVMDHRGRVPGWLGMELYKSRPGQSCPELYELLKVLEDILVRVSRWRRLMQTESLEMFSTPQHTPPPPPPNSPLF</sequence>
<organism evidence="2 3">
    <name type="scientific">Colletotrichum navitas</name>
    <dbReference type="NCBI Taxonomy" id="681940"/>
    <lineage>
        <taxon>Eukaryota</taxon>
        <taxon>Fungi</taxon>
        <taxon>Dikarya</taxon>
        <taxon>Ascomycota</taxon>
        <taxon>Pezizomycotina</taxon>
        <taxon>Sordariomycetes</taxon>
        <taxon>Hypocreomycetidae</taxon>
        <taxon>Glomerellales</taxon>
        <taxon>Glomerellaceae</taxon>
        <taxon>Colletotrichum</taxon>
        <taxon>Colletotrichum graminicola species complex</taxon>
    </lineage>
</organism>
<evidence type="ECO:0000313" key="3">
    <source>
        <dbReference type="Proteomes" id="UP001230504"/>
    </source>
</evidence>
<dbReference type="EMBL" id="JAHLJV010000107">
    <property type="protein sequence ID" value="KAK1570278.1"/>
    <property type="molecule type" value="Genomic_DNA"/>
</dbReference>
<name>A0AAD8PNA3_9PEZI</name>
<protein>
    <submittedName>
        <fullName evidence="2">Uncharacterized protein</fullName>
    </submittedName>
</protein>
<dbReference type="Proteomes" id="UP001230504">
    <property type="component" value="Unassembled WGS sequence"/>
</dbReference>
<dbReference type="GeneID" id="85443353"/>
<evidence type="ECO:0000256" key="1">
    <source>
        <dbReference type="SAM" id="SignalP"/>
    </source>
</evidence>
<reference evidence="2" key="1">
    <citation type="submission" date="2021-06" db="EMBL/GenBank/DDBJ databases">
        <title>Comparative genomics, transcriptomics and evolutionary studies reveal genomic signatures of adaptation to plant cell wall in hemibiotrophic fungi.</title>
        <authorList>
            <consortium name="DOE Joint Genome Institute"/>
            <person name="Baroncelli R."/>
            <person name="Diaz J.F."/>
            <person name="Benocci T."/>
            <person name="Peng M."/>
            <person name="Battaglia E."/>
            <person name="Haridas S."/>
            <person name="Andreopoulos W."/>
            <person name="Labutti K."/>
            <person name="Pangilinan J."/>
            <person name="Floch G.L."/>
            <person name="Makela M.R."/>
            <person name="Henrissat B."/>
            <person name="Grigoriev I.V."/>
            <person name="Crouch J.A."/>
            <person name="De Vries R.P."/>
            <person name="Sukno S.A."/>
            <person name="Thon M.R."/>
        </authorList>
    </citation>
    <scope>NUCLEOTIDE SEQUENCE</scope>
    <source>
        <strain evidence="2">CBS 125086</strain>
    </source>
</reference>
<accession>A0AAD8PNA3</accession>
<proteinExistence type="predicted"/>
<dbReference type="RefSeq" id="XP_060408414.1">
    <property type="nucleotide sequence ID" value="XM_060559113.1"/>
</dbReference>
<dbReference type="AlphaFoldDB" id="A0AAD8PNA3"/>